<dbReference type="InterPro" id="IPR052220">
    <property type="entry name" value="METTL25"/>
</dbReference>
<dbReference type="PROSITE" id="PS01131">
    <property type="entry name" value="RRNA_A_DIMETH"/>
    <property type="match status" value="1"/>
</dbReference>
<dbReference type="InterPro" id="IPR025714">
    <property type="entry name" value="Methyltranfer_dom"/>
</dbReference>
<gene>
    <name evidence="3" type="primary">METTL25B</name>
</gene>
<reference evidence="3" key="2">
    <citation type="submission" date="2025-09" db="UniProtKB">
        <authorList>
            <consortium name="Ensembl"/>
        </authorList>
    </citation>
    <scope>IDENTIFICATION</scope>
</reference>
<evidence type="ECO:0000313" key="4">
    <source>
        <dbReference type="Proteomes" id="UP000472261"/>
    </source>
</evidence>
<dbReference type="Proteomes" id="UP000472261">
    <property type="component" value="Unplaced"/>
</dbReference>
<feature type="region of interest" description="Disordered" evidence="1">
    <location>
        <begin position="333"/>
        <end position="354"/>
    </location>
</feature>
<proteinExistence type="predicted"/>
<dbReference type="InterPro" id="IPR029063">
    <property type="entry name" value="SAM-dependent_MTases_sf"/>
</dbReference>
<dbReference type="SUPFAM" id="SSF53335">
    <property type="entry name" value="S-adenosyl-L-methionine-dependent methyltransferases"/>
    <property type="match status" value="1"/>
</dbReference>
<dbReference type="Gene3D" id="3.40.50.150">
    <property type="entry name" value="Vaccinia Virus protein VP39"/>
    <property type="match status" value="1"/>
</dbReference>
<dbReference type="Ensembl" id="ENSPCLT00000029387.1">
    <property type="protein sequence ID" value="ENSPCLP00000021257.1"/>
    <property type="gene ID" value="ENSPCLG00000018612.1"/>
</dbReference>
<dbReference type="PANTHER" id="PTHR12496:SF2">
    <property type="entry name" value="METHYLTRANSFERASE-LIKE PROTEIN 25B"/>
    <property type="match status" value="1"/>
</dbReference>
<protein>
    <submittedName>
        <fullName evidence="3">Ribosomal RNA adenine dimethylase domain containing 1</fullName>
    </submittedName>
</protein>
<feature type="domain" description="Methyltransferase" evidence="2">
    <location>
        <begin position="264"/>
        <end position="441"/>
    </location>
</feature>
<dbReference type="CDD" id="cd02440">
    <property type="entry name" value="AdoMet_MTases"/>
    <property type="match status" value="1"/>
</dbReference>
<dbReference type="AlphaFoldDB" id="A0A669QKB3"/>
<evidence type="ECO:0000256" key="1">
    <source>
        <dbReference type="SAM" id="MobiDB-lite"/>
    </source>
</evidence>
<reference evidence="3" key="1">
    <citation type="submission" date="2025-08" db="UniProtKB">
        <authorList>
            <consortium name="Ensembl"/>
        </authorList>
    </citation>
    <scope>IDENTIFICATION</scope>
</reference>
<evidence type="ECO:0000313" key="3">
    <source>
        <dbReference type="Ensembl" id="ENSPCLP00000021257.1"/>
    </source>
</evidence>
<keyword evidence="4" id="KW-1185">Reference proteome</keyword>
<dbReference type="PANTHER" id="PTHR12496">
    <property type="entry name" value="CGI-41 METHYLTRANSFERASE"/>
    <property type="match status" value="1"/>
</dbReference>
<name>A0A669QKB3_PHACC</name>
<accession>A0A669QKB3</accession>
<dbReference type="InterPro" id="IPR020596">
    <property type="entry name" value="rRNA_Ade_Mease_Trfase_CS"/>
</dbReference>
<sequence>MLQRAKALICPRGPVPTISQSIATNLLGAGGSPEARTGPLAAFFAPCVPLVPVSCVMLRAEGSLPPEDPGGSFPSCSFRSPPAAFSFLFLPRFFGRPPPGCGAARRSFCLSARFRSKCRRLKKFLCLRFPAGTRRAGSTTPKVTLRMRSDMLKPAAPNAPPTNGSGNCRQRKRACNFAHARRPHAARAPAQWSDGRTAHALWAPSGRLRMRGGAAGTRRGRAVTSQRDITAMAGAPRPSLHWEQQRAANIVRLLSLYRPLLDSYIIVLQRLSQATGCERVVDVGAGQGHLTRFLAFSLGLSVTAVEGDGRLVSLAEHFDQELLRELGKAQARADSRRLPHSQHHPNTDPTDPASLCPRCPQHVAGWLDPQAPGQEFLLAPTPGPALAARNPLAWPVDSEQVLLTGLHACGDLSVALLRHFVCSPQVAAVTSAACCYMKLSTCPEPTASSLPGYPLSAWVAGLPGHTLSYRAREAACHAVEEYTERLRRDSECLRIHCYRAVLETLIQAADPSKKHLGVQTVKKAHTLSFPEYARLGLTLVGLDSAAVPLDSESVCAMLCQQHKVVAFFSLVLLLAPLVETLILLDRILYLREQGFQCALVPLFNPRFSPRNLVLVAARVPLDAVLSGLDKDIHEDEDMVRGGGGQGQG</sequence>
<organism evidence="3 4">
    <name type="scientific">Phasianus colchicus</name>
    <name type="common">Common pheasant</name>
    <dbReference type="NCBI Taxonomy" id="9054"/>
    <lineage>
        <taxon>Eukaryota</taxon>
        <taxon>Metazoa</taxon>
        <taxon>Chordata</taxon>
        <taxon>Craniata</taxon>
        <taxon>Vertebrata</taxon>
        <taxon>Euteleostomi</taxon>
        <taxon>Archelosauria</taxon>
        <taxon>Archosauria</taxon>
        <taxon>Dinosauria</taxon>
        <taxon>Saurischia</taxon>
        <taxon>Theropoda</taxon>
        <taxon>Coelurosauria</taxon>
        <taxon>Aves</taxon>
        <taxon>Neognathae</taxon>
        <taxon>Galloanserae</taxon>
        <taxon>Galliformes</taxon>
        <taxon>Phasianidae</taxon>
        <taxon>Phasianinae</taxon>
        <taxon>Phasianus</taxon>
    </lineage>
</organism>
<dbReference type="Pfam" id="PF13679">
    <property type="entry name" value="Methyltransf_32"/>
    <property type="match status" value="1"/>
</dbReference>
<dbReference type="GO" id="GO:0000179">
    <property type="term" value="F:rRNA (adenine-N6,N6-)-dimethyltransferase activity"/>
    <property type="evidence" value="ECO:0007669"/>
    <property type="project" value="InterPro"/>
</dbReference>
<evidence type="ECO:0000259" key="2">
    <source>
        <dbReference type="Pfam" id="PF13679"/>
    </source>
</evidence>